<gene>
    <name evidence="1" type="ORF">C5Y98_01635</name>
</gene>
<name>A0A2S8GDN7_9BACT</name>
<accession>A0A2S8GDN7</accession>
<dbReference type="Proteomes" id="UP000239388">
    <property type="component" value="Unassembled WGS sequence"/>
</dbReference>
<reference evidence="1 2" key="1">
    <citation type="submission" date="2018-02" db="EMBL/GenBank/DDBJ databases">
        <title>Comparative genomes isolates from brazilian mangrove.</title>
        <authorList>
            <person name="Araujo J.E."/>
            <person name="Taketani R.G."/>
            <person name="Silva M.C.P."/>
            <person name="Loureco M.V."/>
            <person name="Andreote F.D."/>
        </authorList>
    </citation>
    <scope>NUCLEOTIDE SEQUENCE [LARGE SCALE GENOMIC DNA]</scope>
    <source>
        <strain evidence="1 2">NAP PRIS-MGV</strain>
    </source>
</reference>
<evidence type="ECO:0000313" key="1">
    <source>
        <dbReference type="EMBL" id="PQO42566.1"/>
    </source>
</evidence>
<sequence length="68" mass="7812">MTITLNLPTNLTAQQWSEVDQVFRSMDGWIGYCEADQTPQWFGDESAQRFVWASVELSVTPRERGNES</sequence>
<protein>
    <submittedName>
        <fullName evidence="1">Uncharacterized protein</fullName>
    </submittedName>
</protein>
<comment type="caution">
    <text evidence="1">The sequence shown here is derived from an EMBL/GenBank/DDBJ whole genome shotgun (WGS) entry which is preliminary data.</text>
</comment>
<dbReference type="EMBL" id="PUIB01000003">
    <property type="protein sequence ID" value="PQO42566.1"/>
    <property type="molecule type" value="Genomic_DNA"/>
</dbReference>
<organism evidence="1 2">
    <name type="scientific">Blastopirellula marina</name>
    <dbReference type="NCBI Taxonomy" id="124"/>
    <lineage>
        <taxon>Bacteria</taxon>
        <taxon>Pseudomonadati</taxon>
        <taxon>Planctomycetota</taxon>
        <taxon>Planctomycetia</taxon>
        <taxon>Pirellulales</taxon>
        <taxon>Pirellulaceae</taxon>
        <taxon>Blastopirellula</taxon>
    </lineage>
</organism>
<proteinExistence type="predicted"/>
<evidence type="ECO:0000313" key="2">
    <source>
        <dbReference type="Proteomes" id="UP000239388"/>
    </source>
</evidence>
<dbReference type="AlphaFoldDB" id="A0A2S8GDN7"/>